<dbReference type="InParanoid" id="G2Y5T6"/>
<organism evidence="1 2">
    <name type="scientific">Botryotinia fuckeliana (strain T4)</name>
    <name type="common">Noble rot fungus</name>
    <name type="synonym">Botrytis cinerea</name>
    <dbReference type="NCBI Taxonomy" id="999810"/>
    <lineage>
        <taxon>Eukaryota</taxon>
        <taxon>Fungi</taxon>
        <taxon>Dikarya</taxon>
        <taxon>Ascomycota</taxon>
        <taxon>Pezizomycotina</taxon>
        <taxon>Leotiomycetes</taxon>
        <taxon>Helotiales</taxon>
        <taxon>Sclerotiniaceae</taxon>
        <taxon>Botrytis</taxon>
    </lineage>
</organism>
<evidence type="ECO:0000313" key="1">
    <source>
        <dbReference type="EMBL" id="CCD48026.1"/>
    </source>
</evidence>
<sequence length="64" mass="7037">MDRETIKVPIFLAIISMHHDSIIHLPAEEGGTINRKQLPSDTSDLSPRAVSYTARKAASVSSIY</sequence>
<name>G2Y5T6_BOTF4</name>
<gene>
    <name evidence="1" type="ORF">BofuT4_P113360.1</name>
</gene>
<protein>
    <submittedName>
        <fullName evidence="1">Uncharacterized protein</fullName>
    </submittedName>
</protein>
<accession>G2Y5T6</accession>
<dbReference type="AlphaFoldDB" id="G2Y5T6"/>
<evidence type="ECO:0000313" key="2">
    <source>
        <dbReference type="Proteomes" id="UP000008177"/>
    </source>
</evidence>
<dbReference type="HOGENOM" id="CLU_2867408_0_0_1"/>
<reference evidence="2" key="1">
    <citation type="journal article" date="2011" name="PLoS Genet.">
        <title>Genomic analysis of the necrotrophic fungal pathogens Sclerotinia sclerotiorum and Botrytis cinerea.</title>
        <authorList>
            <person name="Amselem J."/>
            <person name="Cuomo C.A."/>
            <person name="van Kan J.A."/>
            <person name="Viaud M."/>
            <person name="Benito E.P."/>
            <person name="Couloux A."/>
            <person name="Coutinho P.M."/>
            <person name="de Vries R.P."/>
            <person name="Dyer P.S."/>
            <person name="Fillinger S."/>
            <person name="Fournier E."/>
            <person name="Gout L."/>
            <person name="Hahn M."/>
            <person name="Kohn L."/>
            <person name="Lapalu N."/>
            <person name="Plummer K.M."/>
            <person name="Pradier J.M."/>
            <person name="Quevillon E."/>
            <person name="Sharon A."/>
            <person name="Simon A."/>
            <person name="ten Have A."/>
            <person name="Tudzynski B."/>
            <person name="Tudzynski P."/>
            <person name="Wincker P."/>
            <person name="Andrew M."/>
            <person name="Anthouard V."/>
            <person name="Beever R.E."/>
            <person name="Beffa R."/>
            <person name="Benoit I."/>
            <person name="Bouzid O."/>
            <person name="Brault B."/>
            <person name="Chen Z."/>
            <person name="Choquer M."/>
            <person name="Collemare J."/>
            <person name="Cotton P."/>
            <person name="Danchin E.G."/>
            <person name="Da Silva C."/>
            <person name="Gautier A."/>
            <person name="Giraud C."/>
            <person name="Giraud T."/>
            <person name="Gonzalez C."/>
            <person name="Grossetete S."/>
            <person name="Guldener U."/>
            <person name="Henrissat B."/>
            <person name="Howlett B.J."/>
            <person name="Kodira C."/>
            <person name="Kretschmer M."/>
            <person name="Lappartient A."/>
            <person name="Leroch M."/>
            <person name="Levis C."/>
            <person name="Mauceli E."/>
            <person name="Neuveglise C."/>
            <person name="Oeser B."/>
            <person name="Pearson M."/>
            <person name="Poulain J."/>
            <person name="Poussereau N."/>
            <person name="Quesneville H."/>
            <person name="Rascle C."/>
            <person name="Schumacher J."/>
            <person name="Segurens B."/>
            <person name="Sexton A."/>
            <person name="Silva E."/>
            <person name="Sirven C."/>
            <person name="Soanes D.M."/>
            <person name="Talbot N.J."/>
            <person name="Templeton M."/>
            <person name="Yandava C."/>
            <person name="Yarden O."/>
            <person name="Zeng Q."/>
            <person name="Rollins J.A."/>
            <person name="Lebrun M.H."/>
            <person name="Dickman M."/>
        </authorList>
    </citation>
    <scope>NUCLEOTIDE SEQUENCE [LARGE SCALE GENOMIC DNA]</scope>
    <source>
        <strain evidence="2">T4</strain>
    </source>
</reference>
<dbReference type="EMBL" id="FQ790289">
    <property type="protein sequence ID" value="CCD48026.1"/>
    <property type="molecule type" value="Genomic_DNA"/>
</dbReference>
<proteinExistence type="predicted"/>
<dbReference type="Proteomes" id="UP000008177">
    <property type="component" value="Unplaced contigs"/>
</dbReference>